<keyword evidence="3" id="KW-1185">Reference proteome</keyword>
<dbReference type="KEGG" id="hhg:XM38_050840"/>
<sequence>MRTTYLTIAGRIRQELTEITQVVERVQQIWQLYTSTQPRGNEFLVDATALNLHSFYAGIERLLEVIADRIDREKPMGSAWHRELLQQMTADIPGVRPAVLSPETRTRLDRYRGFRHVVRNVYSFSLDVEQIVPLVRHLHAVDAQIQRELSQFADWLEQAAGAE</sequence>
<feature type="domain" description="HepT-like" evidence="1">
    <location>
        <begin position="47"/>
        <end position="155"/>
    </location>
</feature>
<name>A0A1Z3HUZ0_9CYAN</name>
<dbReference type="STRING" id="1641165.XM38_00785"/>
<dbReference type="Proteomes" id="UP000191901">
    <property type="component" value="Chromosome"/>
</dbReference>
<evidence type="ECO:0000313" key="2">
    <source>
        <dbReference type="EMBL" id="ASC74109.1"/>
    </source>
</evidence>
<proteinExistence type="predicted"/>
<evidence type="ECO:0000313" key="3">
    <source>
        <dbReference type="Proteomes" id="UP000191901"/>
    </source>
</evidence>
<accession>A0A1Z3HUZ0</accession>
<dbReference type="Pfam" id="PF20797">
    <property type="entry name" value="HepT-like_2"/>
    <property type="match status" value="1"/>
</dbReference>
<dbReference type="AlphaFoldDB" id="A0A1Z3HUZ0"/>
<gene>
    <name evidence="2" type="ORF">XM38_050840</name>
</gene>
<protein>
    <recommendedName>
        <fullName evidence="1">HepT-like domain-containing protein</fullName>
    </recommendedName>
</protein>
<reference evidence="2 3" key="1">
    <citation type="journal article" date="2016" name="Biochim. Biophys. Acta">
        <title>Characterization of red-shifted phycobilisomes isolated from the chlorophyll f-containing cyanobacterium Halomicronema hongdechloris.</title>
        <authorList>
            <person name="Li Y."/>
            <person name="Lin Y."/>
            <person name="Garvey C.J."/>
            <person name="Birch D."/>
            <person name="Corkery R.W."/>
            <person name="Loughlin P.C."/>
            <person name="Scheer H."/>
            <person name="Willows R.D."/>
            <person name="Chen M."/>
        </authorList>
    </citation>
    <scope>NUCLEOTIDE SEQUENCE [LARGE SCALE GENOMIC DNA]</scope>
    <source>
        <strain evidence="2 3">C2206</strain>
    </source>
</reference>
<dbReference type="OrthoDB" id="9792853at2"/>
<organism evidence="2 3">
    <name type="scientific">Halomicronema hongdechloris C2206</name>
    <dbReference type="NCBI Taxonomy" id="1641165"/>
    <lineage>
        <taxon>Bacteria</taxon>
        <taxon>Bacillati</taxon>
        <taxon>Cyanobacteriota</taxon>
        <taxon>Cyanophyceae</taxon>
        <taxon>Nodosilineales</taxon>
        <taxon>Nodosilineaceae</taxon>
        <taxon>Halomicronema</taxon>
    </lineage>
</organism>
<evidence type="ECO:0000259" key="1">
    <source>
        <dbReference type="Pfam" id="PF20797"/>
    </source>
</evidence>
<dbReference type="RefSeq" id="WP_080805052.1">
    <property type="nucleotide sequence ID" value="NZ_CP021983.2"/>
</dbReference>
<dbReference type="EMBL" id="CP021983">
    <property type="protein sequence ID" value="ASC74109.1"/>
    <property type="molecule type" value="Genomic_DNA"/>
</dbReference>
<dbReference type="InterPro" id="IPR048769">
    <property type="entry name" value="HepT-like_dom"/>
</dbReference>